<organism evidence="19">
    <name type="scientific">Collimonas fungivorans</name>
    <dbReference type="NCBI Taxonomy" id="158899"/>
    <lineage>
        <taxon>Bacteria</taxon>
        <taxon>Pseudomonadati</taxon>
        <taxon>Pseudomonadota</taxon>
        <taxon>Betaproteobacteria</taxon>
        <taxon>Burkholderiales</taxon>
        <taxon>Oxalobacteraceae</taxon>
        <taxon>Collimonas</taxon>
    </lineage>
</organism>
<dbReference type="AlphaFoldDB" id="A0A127PIF4"/>
<keyword evidence="4 16" id="KW-0132">Cell division</keyword>
<evidence type="ECO:0000256" key="6">
    <source>
        <dbReference type="ARBA" id="ARBA00022670"/>
    </source>
</evidence>
<keyword evidence="12 16" id="KW-0472">Membrane</keyword>
<dbReference type="PATRIC" id="fig|158899.10.peg.4764"/>
<keyword evidence="9 16" id="KW-0133">Cell shape</keyword>
<accession>A0A127PIF4</accession>
<evidence type="ECO:0000256" key="4">
    <source>
        <dbReference type="ARBA" id="ARBA00022618"/>
    </source>
</evidence>
<keyword evidence="8 16" id="KW-0378">Hydrolase</keyword>
<evidence type="ECO:0000256" key="15">
    <source>
        <dbReference type="ARBA" id="ARBA00023316"/>
    </source>
</evidence>
<keyword evidence="11 16" id="KW-1133">Transmembrane helix</keyword>
<comment type="function">
    <text evidence="16">Catalyzes cross-linking of the peptidoglycan cell wall at the division septum.</text>
</comment>
<evidence type="ECO:0000256" key="7">
    <source>
        <dbReference type="ARBA" id="ARBA00022692"/>
    </source>
</evidence>
<sequence>MTRNPPRSSHAGRIAAGKGVPFSASPMLKVKLPVWRSRVVLFAMFAAFLALIVRALWLQGISTDFLQKQGASRYARTLELPATRGKITDRNGQVLASSVPVKAIWAIPEDVQAAPKEKLQALAKLLDMSYAELSKKLDSDRNFVYLKRQVEQDVSDQIIKLGIDGIETRKEYKRFYPEGEVMAHVVGFTNVEDAGQDGMELSQQKNLAGTTGSRRVIKDRLGRIVEDIEAVKEPHDGKDLVLSIDSKIQYIAFTQLKEAVAKSKAKAGGIVVVDAKTGEVLALANLPSYNPNDRSVLTGAQLRNRVMTDTFEPGSTLKPFTVALALDTNRVQATTTFQVPDKMTIGTATVGDSHPHPVWNMSVAQIIQKSSNIGTAKIALQMPAEEMWEMFTTVGLGQQPKFGFPGAVAGRVRPFKSWRPIEQATMSYGHGISVSLIQMAHAYTIFARNGDLIPLSFQKVNEPPVGQRVVSEKTALTMRAMLERVTAPGGTAPKAQVPGYRVGGKTGTAYKIEGGKYVKKYIADFVGFAPASDPRLIIAVMVDEPSVGSHFGGDVAAPVFATVAANALRALNVPPDSSVTDIIIPTDGPQEGL</sequence>
<dbReference type="PANTHER" id="PTHR30627">
    <property type="entry name" value="PEPTIDOGLYCAN D,D-TRANSPEPTIDASE"/>
    <property type="match status" value="1"/>
</dbReference>
<dbReference type="Pfam" id="PF00905">
    <property type="entry name" value="Transpeptidase"/>
    <property type="match status" value="1"/>
</dbReference>
<gene>
    <name evidence="16" type="primary">ftsI</name>
    <name evidence="19" type="ORF">CFter6_4825</name>
</gene>
<keyword evidence="15 16" id="KW-0961">Cell wall biogenesis/degradation</keyword>
<feature type="transmembrane region" description="Helical" evidence="16">
    <location>
        <begin position="39"/>
        <end position="58"/>
    </location>
</feature>
<dbReference type="SUPFAM" id="SSF56519">
    <property type="entry name" value="Penicillin binding protein dimerisation domain"/>
    <property type="match status" value="1"/>
</dbReference>
<name>A0A127PIF4_9BURK</name>
<evidence type="ECO:0000256" key="2">
    <source>
        <dbReference type="ARBA" id="ARBA00022475"/>
    </source>
</evidence>
<feature type="active site" description="Acyl-ester intermediate" evidence="16">
    <location>
        <position position="315"/>
    </location>
</feature>
<dbReference type="PANTHER" id="PTHR30627:SF1">
    <property type="entry name" value="PEPTIDOGLYCAN D,D-TRANSPEPTIDASE FTSI"/>
    <property type="match status" value="1"/>
</dbReference>
<reference evidence="19 20" key="1">
    <citation type="submission" date="2015-11" db="EMBL/GenBank/DDBJ databases">
        <title>Exploring the genomic traits of fungus-feeding bacterial genus Collimonas.</title>
        <authorList>
            <person name="Song C."/>
            <person name="Schmidt R."/>
            <person name="de Jager V."/>
            <person name="Krzyzanowska D."/>
            <person name="Jongedijk E."/>
            <person name="Cankar K."/>
            <person name="Beekwilder J."/>
            <person name="van Veen A."/>
            <person name="de Boer W."/>
            <person name="van Veen J.A."/>
            <person name="Garbeva P."/>
        </authorList>
    </citation>
    <scope>NUCLEOTIDE SEQUENCE [LARGE SCALE GENOMIC DNA]</scope>
    <source>
        <strain evidence="19 20">Ter6</strain>
    </source>
</reference>
<comment type="catalytic activity">
    <reaction evidence="16">
        <text>Preferential cleavage: (Ac)2-L-Lys-D-Ala-|-D-Ala. Also transpeptidation of peptidyl-alanyl moieties that are N-acyl substituents of D-alanine.</text>
        <dbReference type="EC" id="3.4.16.4"/>
    </reaction>
</comment>
<evidence type="ECO:0000256" key="13">
    <source>
        <dbReference type="ARBA" id="ARBA00023210"/>
    </source>
</evidence>
<dbReference type="Gene3D" id="3.90.1310.10">
    <property type="entry name" value="Penicillin-binding protein 2a (Domain 2)"/>
    <property type="match status" value="1"/>
</dbReference>
<evidence type="ECO:0000256" key="12">
    <source>
        <dbReference type="ARBA" id="ARBA00023136"/>
    </source>
</evidence>
<dbReference type="SUPFAM" id="SSF56601">
    <property type="entry name" value="beta-lactamase/transpeptidase-like"/>
    <property type="match status" value="1"/>
</dbReference>
<dbReference type="OrthoDB" id="9789078at2"/>
<dbReference type="InterPro" id="IPR036138">
    <property type="entry name" value="PBP_dimer_sf"/>
</dbReference>
<dbReference type="GO" id="GO:0009002">
    <property type="term" value="F:serine-type D-Ala-D-Ala carboxypeptidase activity"/>
    <property type="evidence" value="ECO:0007669"/>
    <property type="project" value="UniProtKB-UniRule"/>
</dbReference>
<dbReference type="Gene3D" id="3.30.450.330">
    <property type="match status" value="1"/>
</dbReference>
<dbReference type="HAMAP" id="MF_02080">
    <property type="entry name" value="FtsI_transpept"/>
    <property type="match status" value="1"/>
</dbReference>
<dbReference type="GO" id="GO:0008955">
    <property type="term" value="F:peptidoglycan glycosyltransferase activity"/>
    <property type="evidence" value="ECO:0007669"/>
    <property type="project" value="InterPro"/>
</dbReference>
<proteinExistence type="inferred from homology"/>
<keyword evidence="7 16" id="KW-0812">Transmembrane</keyword>
<dbReference type="Gene3D" id="1.10.150.770">
    <property type="match status" value="1"/>
</dbReference>
<evidence type="ECO:0000256" key="8">
    <source>
        <dbReference type="ARBA" id="ARBA00022801"/>
    </source>
</evidence>
<dbReference type="InterPro" id="IPR050515">
    <property type="entry name" value="Beta-lactam/transpept"/>
</dbReference>
<dbReference type="GO" id="GO:0008658">
    <property type="term" value="F:penicillin binding"/>
    <property type="evidence" value="ECO:0007669"/>
    <property type="project" value="InterPro"/>
</dbReference>
<keyword evidence="2 16" id="KW-1003">Cell membrane</keyword>
<evidence type="ECO:0000256" key="10">
    <source>
        <dbReference type="ARBA" id="ARBA00022984"/>
    </source>
</evidence>
<dbReference type="InterPro" id="IPR001460">
    <property type="entry name" value="PCN-bd_Tpept"/>
</dbReference>
<dbReference type="Gene3D" id="3.40.710.10">
    <property type="entry name" value="DD-peptidase/beta-lactamase superfamily"/>
    <property type="match status" value="1"/>
</dbReference>
<dbReference type="Pfam" id="PF03717">
    <property type="entry name" value="PBP_dimer"/>
    <property type="match status" value="1"/>
</dbReference>
<dbReference type="GO" id="GO:0009252">
    <property type="term" value="P:peptidoglycan biosynthetic process"/>
    <property type="evidence" value="ECO:0007669"/>
    <property type="project" value="UniProtKB-UniRule"/>
</dbReference>
<comment type="similarity">
    <text evidence="16">Belongs to the transpeptidase family. FtsI subfamily.</text>
</comment>
<evidence type="ECO:0000256" key="14">
    <source>
        <dbReference type="ARBA" id="ARBA00023306"/>
    </source>
</evidence>
<keyword evidence="13 16" id="KW-0717">Septation</keyword>
<dbReference type="GO" id="GO:0043093">
    <property type="term" value="P:FtsZ-dependent cytokinesis"/>
    <property type="evidence" value="ECO:0007669"/>
    <property type="project" value="UniProtKB-UniRule"/>
</dbReference>
<comment type="subcellular location">
    <subcellularLocation>
        <location evidence="16">Cell inner membrane</location>
        <topology evidence="16">Single-pass membrane protein</topology>
    </subcellularLocation>
    <subcellularLocation>
        <location evidence="1">Membrane</location>
    </subcellularLocation>
</comment>
<keyword evidence="10 16" id="KW-0573">Peptidoglycan synthesis</keyword>
<keyword evidence="6 16" id="KW-0645">Protease</keyword>
<evidence type="ECO:0000313" key="19">
    <source>
        <dbReference type="EMBL" id="AMO97404.1"/>
    </source>
</evidence>
<evidence type="ECO:0000313" key="20">
    <source>
        <dbReference type="Proteomes" id="UP000072421"/>
    </source>
</evidence>
<dbReference type="InterPro" id="IPR037532">
    <property type="entry name" value="FtsI_transpept"/>
</dbReference>
<evidence type="ECO:0000259" key="18">
    <source>
        <dbReference type="Pfam" id="PF03717"/>
    </source>
</evidence>
<dbReference type="InterPro" id="IPR012338">
    <property type="entry name" value="Beta-lactam/transpept-like"/>
</dbReference>
<keyword evidence="14 16" id="KW-0131">Cell cycle</keyword>
<comment type="pathway">
    <text evidence="16">Cell wall biogenesis; peptidoglycan biosynthesis.</text>
</comment>
<dbReference type="InterPro" id="IPR005311">
    <property type="entry name" value="PBP_dimer"/>
</dbReference>
<evidence type="ECO:0000259" key="17">
    <source>
        <dbReference type="Pfam" id="PF00905"/>
    </source>
</evidence>
<dbReference type="UniPathway" id="UPA00219"/>
<evidence type="ECO:0000256" key="3">
    <source>
        <dbReference type="ARBA" id="ARBA00022519"/>
    </source>
</evidence>
<keyword evidence="5 16" id="KW-0121">Carboxypeptidase</keyword>
<evidence type="ECO:0000256" key="11">
    <source>
        <dbReference type="ARBA" id="ARBA00022989"/>
    </source>
</evidence>
<dbReference type="GO" id="GO:0071555">
    <property type="term" value="P:cell wall organization"/>
    <property type="evidence" value="ECO:0007669"/>
    <property type="project" value="UniProtKB-KW"/>
</dbReference>
<dbReference type="GO" id="GO:0000917">
    <property type="term" value="P:division septum assembly"/>
    <property type="evidence" value="ECO:0007669"/>
    <property type="project" value="UniProtKB-KW"/>
</dbReference>
<dbReference type="Proteomes" id="UP000072421">
    <property type="component" value="Chromosome"/>
</dbReference>
<feature type="domain" description="Penicillin-binding protein transpeptidase" evidence="17">
    <location>
        <begin position="268"/>
        <end position="563"/>
    </location>
</feature>
<dbReference type="GO" id="GO:0008360">
    <property type="term" value="P:regulation of cell shape"/>
    <property type="evidence" value="ECO:0007669"/>
    <property type="project" value="UniProtKB-KW"/>
</dbReference>
<dbReference type="EC" id="3.4.16.4" evidence="16"/>
<keyword evidence="3 16" id="KW-0997">Cell inner membrane</keyword>
<dbReference type="RefSeq" id="WP_014007923.1">
    <property type="nucleotide sequence ID" value="NZ_CP013232.1"/>
</dbReference>
<dbReference type="GO" id="GO:0006508">
    <property type="term" value="P:proteolysis"/>
    <property type="evidence" value="ECO:0007669"/>
    <property type="project" value="UniProtKB-KW"/>
</dbReference>
<evidence type="ECO:0000256" key="9">
    <source>
        <dbReference type="ARBA" id="ARBA00022960"/>
    </source>
</evidence>
<evidence type="ECO:0000256" key="1">
    <source>
        <dbReference type="ARBA" id="ARBA00004370"/>
    </source>
</evidence>
<evidence type="ECO:0000256" key="16">
    <source>
        <dbReference type="HAMAP-Rule" id="MF_02080"/>
    </source>
</evidence>
<dbReference type="OMA" id="TVYCAIQ"/>
<dbReference type="GO" id="GO:0005886">
    <property type="term" value="C:plasma membrane"/>
    <property type="evidence" value="ECO:0007669"/>
    <property type="project" value="UniProtKB-SubCell"/>
</dbReference>
<protein>
    <recommendedName>
        <fullName evidence="16">Peptidoglycan D,D-transpeptidase FtsI</fullName>
        <ecNumber evidence="16">3.4.16.4</ecNumber>
    </recommendedName>
    <alternativeName>
        <fullName evidence="16">Penicillin-binding protein 3</fullName>
        <shortName evidence="16">PBP-3</shortName>
    </alternativeName>
</protein>
<dbReference type="EMBL" id="CP013232">
    <property type="protein sequence ID" value="AMO97404.1"/>
    <property type="molecule type" value="Genomic_DNA"/>
</dbReference>
<evidence type="ECO:0000256" key="5">
    <source>
        <dbReference type="ARBA" id="ARBA00022645"/>
    </source>
</evidence>
<feature type="domain" description="Penicillin-binding protein dimerisation" evidence="18">
    <location>
        <begin position="80"/>
        <end position="227"/>
    </location>
</feature>